<evidence type="ECO:0000256" key="6">
    <source>
        <dbReference type="SAM" id="MobiDB-lite"/>
    </source>
</evidence>
<dbReference type="SUPFAM" id="SSF53335">
    <property type="entry name" value="S-adenosyl-L-methionine-dependent methyltransferases"/>
    <property type="match status" value="1"/>
</dbReference>
<keyword evidence="7" id="KW-0732">Signal</keyword>
<dbReference type="GO" id="GO:0006606">
    <property type="term" value="P:protein import into nucleus"/>
    <property type="evidence" value="ECO:0007669"/>
    <property type="project" value="InterPro"/>
</dbReference>
<sequence length="1490" mass="154539">MRSLLALTALAASSSAFVLPRQPLRALTPRAAMPTEIASAFDEVKKSAAMFPEGSADSKTASDIVSRLETASYGSWETDDLQLLDQCLIDDGAPACQAFMTAMTTLRELHDKSPGNAKAAPPRLDRARFVEVLVRVALHSTMDATLSALLQKMLCADNALRVAAEAEYASLLQADPTAVAAALVGVCCGGGVAYESLLGLTLLRRVVGTAWHVVDAPARRAAAPALLAALDRDRAGGATAAARGRCDCCAALVQYGLGLDANDPDAAACVLAWALARLADGGDRAAALLLVARVAAEASPRALAAAAPVGAALAGALGGARSAPEAVAACEATFAFVAECEYPEHFAAAADAVASAVATLANAARGGHAAACRDILAALATLLDEPLVSWTTYLPSKARSLEAHVESVGDACAGILGAGDATADLARVALEVLGALLEAAMYWRRDAAPGLGARVGPACLGCLARGFRDLDVAEWAAAPPFPRDDEDFERESEDAAEHDAAEDEALSPLAAAAAATLRRAAACVGPRAMLEATFEALDAGLAAPDAAERYAALRALEILSRDLGGDAVSLALAPRTCAPLCAVAADDASPVVRERAFAVLARFALECAGADARAGDDDDYFSGFDDGGDRAACVATRARAARGVFDCEPSRRFGDLRRLVALATREAGEASSALTRRVLGGAARWCDALLGARRGDALRLDVARVVALLACAAADRDVAYDTFGSVRDARAFAAEHCGCDVVTCFSASDEATYFALDGSTLATNEVALRSLYEVLRRHRNAAGLAPERLGLAAALCAALAHEWLRFAPTAVTVGAAVLARLAAAGGGGGPAFFAAVAPTLLRHAAALRDRCGGAEVVSFDGDADDGGDADDDSRAGALRSLQALTMVLEALAELLEMPGACGELSDDDLRVVAAALADNAAAGWRRRADFADVFDGAGGDDADATRDAEREVQETCGRGLRAIAAARAATPLVRDLADGVLAPCLSPCLEPDGDWPDDLRCEAFVSAACLAVDVAAHCPPGAALPGRLRGPMLAAARDPRDDVRQCGAWGLGVLAARDAGLRPEALAALAAALAAYPADGTLGSRDAASDNAAAALFKVLPLAGDAAGAAAAGAAALDALPLVCDVEEARGAHATALRALAGDAENVAALERALADAQRRLPPPPWVRDLLARDAAPLSPTRRLRVFRRFGGDAAAARAHAAAVADAAAIARSEDGSGFARKFVVEGMLQELPTLGSDRMLKVAASPAKRSGTIRKSGCDAFEHGALPFICEVELPEHFLVRKHLPRNATVLEFGGRFGTTTCQIAEVQGNSGRLAVVEPDEGVWAHLEANLRKNDCAATVVKGVVGSGGMKVMGRGYGGRVVPDAAASHNAVAYLDLERSAGFSFDTLLVDCEGCMRFMRDQLDPVIISGQIKQILLEEDMSCAFEERLCMDYEPWFAFLRQNGFRRAAEYNDCNGKLFHAKDSGKWCQSKLVHSVWLHHTHHHNHLPP</sequence>
<evidence type="ECO:0000256" key="2">
    <source>
        <dbReference type="ARBA" id="ARBA00022448"/>
    </source>
</evidence>
<protein>
    <recommendedName>
        <fullName evidence="10">Methyltransferase FkbM domain-containing protein</fullName>
    </recommendedName>
</protein>
<gene>
    <name evidence="8" type="ORF">AURANDRAFT_60718</name>
</gene>
<feature type="signal peptide" evidence="7">
    <location>
        <begin position="1"/>
        <end position="16"/>
    </location>
</feature>
<dbReference type="Proteomes" id="UP000002729">
    <property type="component" value="Unassembled WGS sequence"/>
</dbReference>
<dbReference type="InterPro" id="IPR029063">
    <property type="entry name" value="SAM-dependent_MTases_sf"/>
</dbReference>
<dbReference type="EMBL" id="GL833120">
    <property type="protein sequence ID" value="EGB13037.1"/>
    <property type="molecule type" value="Genomic_DNA"/>
</dbReference>
<dbReference type="InterPro" id="IPR011989">
    <property type="entry name" value="ARM-like"/>
</dbReference>
<feature type="region of interest" description="Disordered" evidence="6">
    <location>
        <begin position="479"/>
        <end position="503"/>
    </location>
</feature>
<keyword evidence="2" id="KW-0813">Transport</keyword>
<comment type="subcellular location">
    <subcellularLocation>
        <location evidence="1">Cytoplasm</location>
    </subcellularLocation>
</comment>
<feature type="chain" id="PRO_5003261134" description="Methyltransferase FkbM domain-containing protein" evidence="7">
    <location>
        <begin position="17"/>
        <end position="1490"/>
    </location>
</feature>
<evidence type="ECO:0000256" key="4">
    <source>
        <dbReference type="ARBA" id="ARBA00022737"/>
    </source>
</evidence>
<evidence type="ECO:0000313" key="9">
    <source>
        <dbReference type="Proteomes" id="UP000002729"/>
    </source>
</evidence>
<proteinExistence type="predicted"/>
<dbReference type="RefSeq" id="XP_009032644.1">
    <property type="nucleotide sequence ID" value="XM_009034396.1"/>
</dbReference>
<name>F0XW37_AURAN</name>
<keyword evidence="4" id="KW-0677">Repeat</keyword>
<dbReference type="InterPro" id="IPR016024">
    <property type="entry name" value="ARM-type_fold"/>
</dbReference>
<evidence type="ECO:0000313" key="8">
    <source>
        <dbReference type="EMBL" id="EGB13037.1"/>
    </source>
</evidence>
<organism evidence="9">
    <name type="scientific">Aureococcus anophagefferens</name>
    <name type="common">Harmful bloom alga</name>
    <dbReference type="NCBI Taxonomy" id="44056"/>
    <lineage>
        <taxon>Eukaryota</taxon>
        <taxon>Sar</taxon>
        <taxon>Stramenopiles</taxon>
        <taxon>Ochrophyta</taxon>
        <taxon>Pelagophyceae</taxon>
        <taxon>Pelagomonadales</taxon>
        <taxon>Pelagomonadaceae</taxon>
        <taxon>Aureococcus</taxon>
    </lineage>
</organism>
<dbReference type="PANTHER" id="PTHR10527">
    <property type="entry name" value="IMPORTIN BETA"/>
    <property type="match status" value="1"/>
</dbReference>
<dbReference type="GO" id="GO:0005737">
    <property type="term" value="C:cytoplasm"/>
    <property type="evidence" value="ECO:0007669"/>
    <property type="project" value="UniProtKB-SubCell"/>
</dbReference>
<evidence type="ECO:0000256" key="1">
    <source>
        <dbReference type="ARBA" id="ARBA00004496"/>
    </source>
</evidence>
<dbReference type="OrthoDB" id="424826at2759"/>
<evidence type="ECO:0008006" key="10">
    <source>
        <dbReference type="Google" id="ProtNLM"/>
    </source>
</evidence>
<dbReference type="InParanoid" id="F0XW37"/>
<dbReference type="SUPFAM" id="SSF48371">
    <property type="entry name" value="ARM repeat"/>
    <property type="match status" value="1"/>
</dbReference>
<keyword evidence="9" id="KW-1185">Reference proteome</keyword>
<dbReference type="KEGG" id="aaf:AURANDRAFT_60718"/>
<dbReference type="InterPro" id="IPR040122">
    <property type="entry name" value="Importin_beta"/>
</dbReference>
<dbReference type="GeneID" id="20223126"/>
<accession>F0XW37</accession>
<keyword evidence="3" id="KW-0963">Cytoplasm</keyword>
<evidence type="ECO:0000256" key="5">
    <source>
        <dbReference type="ARBA" id="ARBA00022927"/>
    </source>
</evidence>
<keyword evidence="5" id="KW-0653">Protein transport</keyword>
<reference evidence="8 9" key="1">
    <citation type="journal article" date="2011" name="Proc. Natl. Acad. Sci. U.S.A.">
        <title>Niche of harmful alga Aureococcus anophagefferens revealed through ecogenomics.</title>
        <authorList>
            <person name="Gobler C.J."/>
            <person name="Berry D.L."/>
            <person name="Dyhrman S.T."/>
            <person name="Wilhelm S.W."/>
            <person name="Salamov A."/>
            <person name="Lobanov A.V."/>
            <person name="Zhang Y."/>
            <person name="Collier J.L."/>
            <person name="Wurch L.L."/>
            <person name="Kustka A.B."/>
            <person name="Dill B.D."/>
            <person name="Shah M."/>
            <person name="VerBerkmoes N.C."/>
            <person name="Kuo A."/>
            <person name="Terry A."/>
            <person name="Pangilinan J."/>
            <person name="Lindquist E.A."/>
            <person name="Lucas S."/>
            <person name="Paulsen I.T."/>
            <person name="Hattenrath-Lehmann T.K."/>
            <person name="Talmage S.C."/>
            <person name="Walker E.A."/>
            <person name="Koch F."/>
            <person name="Burson A.M."/>
            <person name="Marcoval M.A."/>
            <person name="Tang Y.Z."/>
            <person name="Lecleir G.R."/>
            <person name="Coyne K.J."/>
            <person name="Berg G.M."/>
            <person name="Bertrand E.M."/>
            <person name="Saito M.A."/>
            <person name="Gladyshev V.N."/>
            <person name="Grigoriev I.V."/>
        </authorList>
    </citation>
    <scope>NUCLEOTIDE SEQUENCE [LARGE SCALE GENOMIC DNA]</scope>
    <source>
        <strain evidence="9">CCMP 1984</strain>
    </source>
</reference>
<dbReference type="Gene3D" id="1.25.10.10">
    <property type="entry name" value="Leucine-rich Repeat Variant"/>
    <property type="match status" value="2"/>
</dbReference>
<evidence type="ECO:0000256" key="7">
    <source>
        <dbReference type="SAM" id="SignalP"/>
    </source>
</evidence>
<evidence type="ECO:0000256" key="3">
    <source>
        <dbReference type="ARBA" id="ARBA00022490"/>
    </source>
</evidence>